<accession>A0ABD0KK32</accession>
<dbReference type="AlphaFoldDB" id="A0ABD0KK32"/>
<organism evidence="1 2">
    <name type="scientific">Batillaria attramentaria</name>
    <dbReference type="NCBI Taxonomy" id="370345"/>
    <lineage>
        <taxon>Eukaryota</taxon>
        <taxon>Metazoa</taxon>
        <taxon>Spiralia</taxon>
        <taxon>Lophotrochozoa</taxon>
        <taxon>Mollusca</taxon>
        <taxon>Gastropoda</taxon>
        <taxon>Caenogastropoda</taxon>
        <taxon>Sorbeoconcha</taxon>
        <taxon>Cerithioidea</taxon>
        <taxon>Batillariidae</taxon>
        <taxon>Batillaria</taxon>
    </lineage>
</organism>
<protein>
    <submittedName>
        <fullName evidence="1">Uncharacterized protein</fullName>
    </submittedName>
</protein>
<keyword evidence="2" id="KW-1185">Reference proteome</keyword>
<evidence type="ECO:0000313" key="1">
    <source>
        <dbReference type="EMBL" id="KAK7487387.1"/>
    </source>
</evidence>
<evidence type="ECO:0000313" key="2">
    <source>
        <dbReference type="Proteomes" id="UP001519460"/>
    </source>
</evidence>
<sequence>MLSFRRLHLPTTLALAAAPEQLCGKTISTNSSGTAGLLPGLQKGPCNITIIRDASASGNYTSLLVSNFVMNANDYVIFYDGEGQQQNAVVTVTGSREPFLVVINSTETFITVMLTANNTNSSMTMDYDVTKCQQTLQADQAALVRSPEFLPDRMVFECLYSLNGTVSGLMALSFQTFSLTNATLNITAGGQQSLGVYFPVFYFSLMYMYSACTAVPPHILQSSSFTVVEEAGNGSSPQSWY</sequence>
<comment type="caution">
    <text evidence="1">The sequence shown here is derived from an EMBL/GenBank/DDBJ whole genome shotgun (WGS) entry which is preliminary data.</text>
</comment>
<gene>
    <name evidence="1" type="ORF">BaRGS_00021349</name>
</gene>
<dbReference type="Proteomes" id="UP001519460">
    <property type="component" value="Unassembled WGS sequence"/>
</dbReference>
<reference evidence="1 2" key="1">
    <citation type="journal article" date="2023" name="Sci. Data">
        <title>Genome assembly of the Korean intertidal mud-creeper Batillaria attramentaria.</title>
        <authorList>
            <person name="Patra A.K."/>
            <person name="Ho P.T."/>
            <person name="Jun S."/>
            <person name="Lee S.J."/>
            <person name="Kim Y."/>
            <person name="Won Y.J."/>
        </authorList>
    </citation>
    <scope>NUCLEOTIDE SEQUENCE [LARGE SCALE GENOMIC DNA]</scope>
    <source>
        <strain evidence="1">Wonlab-2016</strain>
    </source>
</reference>
<name>A0ABD0KK32_9CAEN</name>
<proteinExistence type="predicted"/>
<dbReference type="EMBL" id="JACVVK020000165">
    <property type="protein sequence ID" value="KAK7487387.1"/>
    <property type="molecule type" value="Genomic_DNA"/>
</dbReference>